<dbReference type="OrthoDB" id="202835at2"/>
<dbReference type="RefSeq" id="WP_129048854.1">
    <property type="nucleotide sequence ID" value="NZ_SDHX01000002.1"/>
</dbReference>
<evidence type="ECO:0000313" key="1">
    <source>
        <dbReference type="EMBL" id="RXK53265.1"/>
    </source>
</evidence>
<comment type="caution">
    <text evidence="1">The sequence shown here is derived from an EMBL/GenBank/DDBJ whole genome shotgun (WGS) entry which is preliminary data.</text>
</comment>
<dbReference type="AlphaFoldDB" id="A0A4Q1C4Q0"/>
<accession>A0A4Q1C4Q0</accession>
<keyword evidence="2" id="KW-1185">Reference proteome</keyword>
<gene>
    <name evidence="1" type="ORF">ESB00_16330</name>
</gene>
<dbReference type="EMBL" id="SDHX01000002">
    <property type="protein sequence ID" value="RXK53265.1"/>
    <property type="molecule type" value="Genomic_DNA"/>
</dbReference>
<name>A0A4Q1C4Q0_9BACT</name>
<organism evidence="1 2">
    <name type="scientific">Oleiharenicola lentus</name>
    <dbReference type="NCBI Taxonomy" id="2508720"/>
    <lineage>
        <taxon>Bacteria</taxon>
        <taxon>Pseudomonadati</taxon>
        <taxon>Verrucomicrobiota</taxon>
        <taxon>Opitutia</taxon>
        <taxon>Opitutales</taxon>
        <taxon>Opitutaceae</taxon>
        <taxon>Oleiharenicola</taxon>
    </lineage>
</organism>
<protein>
    <submittedName>
        <fullName evidence="1">Uncharacterized protein</fullName>
    </submittedName>
</protein>
<proteinExistence type="predicted"/>
<sequence>MAADETVATAVYARAAKDYKRERQKDGSFKPEFYGLANGGRIAGTGSDVTVDRVTYPEVAQIAARLLAQQNYHYAQSAKQADLMIVLHWGTTIAFNSGNYSQAVNQVATSMAGNGPQGMGSMERNMSAVPTDGAGGGGGTDESAMLMLMAENRARDQINLPNARLLGYLDDINDSDDIRRWAGGGDRYNDLMADIEESRYYIIVSAYDFDQLVNHQKKVLRWQTRVSVRAPGNRFDDSFAAMLKGASKYFGQDSGRLKRGEESKGTVELGDLKFLGEAKEQDASQAGPKK</sequence>
<reference evidence="1 2" key="1">
    <citation type="submission" date="2019-01" db="EMBL/GenBank/DDBJ databases">
        <title>Lacunisphaera sp. strain TWA-58.</title>
        <authorList>
            <person name="Chen W.-M."/>
        </authorList>
    </citation>
    <scope>NUCLEOTIDE SEQUENCE [LARGE SCALE GENOMIC DNA]</scope>
    <source>
        <strain evidence="1 2">TWA-58</strain>
    </source>
</reference>
<dbReference type="Proteomes" id="UP000290218">
    <property type="component" value="Unassembled WGS sequence"/>
</dbReference>
<evidence type="ECO:0000313" key="2">
    <source>
        <dbReference type="Proteomes" id="UP000290218"/>
    </source>
</evidence>